<evidence type="ECO:0000313" key="2">
    <source>
        <dbReference type="EMBL" id="KAJ4147169.1"/>
    </source>
</evidence>
<gene>
    <name evidence="2" type="ORF">LMH87_001712</name>
</gene>
<protein>
    <submittedName>
        <fullName evidence="2">Uncharacterized protein</fullName>
    </submittedName>
</protein>
<feature type="compositionally biased region" description="Low complexity" evidence="1">
    <location>
        <begin position="1"/>
        <end position="19"/>
    </location>
</feature>
<dbReference type="EMBL" id="JAJHUN010000010">
    <property type="protein sequence ID" value="KAJ4147169.1"/>
    <property type="molecule type" value="Genomic_DNA"/>
</dbReference>
<keyword evidence="3" id="KW-1185">Reference proteome</keyword>
<evidence type="ECO:0000256" key="1">
    <source>
        <dbReference type="SAM" id="MobiDB-lite"/>
    </source>
</evidence>
<dbReference type="AlphaFoldDB" id="A0A9W8Q692"/>
<dbReference type="Proteomes" id="UP001144673">
    <property type="component" value="Chromosome 3"/>
</dbReference>
<sequence length="327" mass="36668">MPSRPGSGSESGAPSSDGPADVRPEVAQNGHVTRKKAWASRARTGCKTCRAHKPVVVDVDPPYWDYMQAVRFYYSCVREFRPRQFGVVHSPAFNDDTHPANFVGRQLAHYIKLQSLKRGTLLQPGQVAGFSALWSSYANNMLELIELINFFIRGGRLGGRNYIYSCLFTLMRLDLPAHWSLWHAHIRGSIAYVNSLGGATAMLESGRWYGPPLGFTRLLSEAIMFSTTTPARMLITDYNHFADQEMRAILLGEHDCDLPAPLDLRMAIFHINRLRHKATIKPPIVALTALVHRQLDEIEAADVDDWSAQNPSGKTEWEDCFSEPVPC</sequence>
<dbReference type="GeneID" id="80888871"/>
<proteinExistence type="predicted"/>
<organism evidence="2 3">
    <name type="scientific">Akanthomyces muscarius</name>
    <name type="common">Entomopathogenic fungus</name>
    <name type="synonym">Lecanicillium muscarium</name>
    <dbReference type="NCBI Taxonomy" id="2231603"/>
    <lineage>
        <taxon>Eukaryota</taxon>
        <taxon>Fungi</taxon>
        <taxon>Dikarya</taxon>
        <taxon>Ascomycota</taxon>
        <taxon>Pezizomycotina</taxon>
        <taxon>Sordariomycetes</taxon>
        <taxon>Hypocreomycetidae</taxon>
        <taxon>Hypocreales</taxon>
        <taxon>Cordycipitaceae</taxon>
        <taxon>Akanthomyces</taxon>
    </lineage>
</organism>
<dbReference type="RefSeq" id="XP_056050110.1">
    <property type="nucleotide sequence ID" value="XM_056193032.1"/>
</dbReference>
<accession>A0A9W8Q692</accession>
<comment type="caution">
    <text evidence="2">The sequence shown here is derived from an EMBL/GenBank/DDBJ whole genome shotgun (WGS) entry which is preliminary data.</text>
</comment>
<name>A0A9W8Q692_AKAMU</name>
<feature type="region of interest" description="Disordered" evidence="1">
    <location>
        <begin position="1"/>
        <end position="34"/>
    </location>
</feature>
<reference evidence="2" key="1">
    <citation type="journal article" date="2023" name="Access Microbiol">
        <title>De-novo genome assembly for Akanthomyces muscarius, a biocontrol agent of insect agricultural pests.</title>
        <authorList>
            <person name="Erdos Z."/>
            <person name="Studholme D.J."/>
            <person name="Raymond B."/>
            <person name="Sharma M."/>
        </authorList>
    </citation>
    <scope>NUCLEOTIDE SEQUENCE</scope>
    <source>
        <strain evidence="2">Ve6</strain>
    </source>
</reference>
<evidence type="ECO:0000313" key="3">
    <source>
        <dbReference type="Proteomes" id="UP001144673"/>
    </source>
</evidence>